<feature type="non-terminal residue" evidence="8">
    <location>
        <position position="351"/>
    </location>
</feature>
<proteinExistence type="inferred from homology"/>
<dbReference type="Gene3D" id="3.40.50.720">
    <property type="entry name" value="NAD(P)-binding Rossmann-like Domain"/>
    <property type="match status" value="1"/>
</dbReference>
<feature type="binding site" evidence="4">
    <location>
        <position position="66"/>
    </location>
    <ligand>
        <name>substrate</name>
    </ligand>
</feature>
<dbReference type="Proteomes" id="UP000231466">
    <property type="component" value="Unassembled WGS sequence"/>
</dbReference>
<evidence type="ECO:0000256" key="4">
    <source>
        <dbReference type="PIRSR" id="PIRSR000185-2"/>
    </source>
</evidence>
<dbReference type="Gene3D" id="3.40.50.10860">
    <property type="entry name" value="Leucine Dehydrogenase, chain A, domain 1"/>
    <property type="match status" value="1"/>
</dbReference>
<dbReference type="InterPro" id="IPR046346">
    <property type="entry name" value="Aminoacid_DH-like_N_sf"/>
</dbReference>
<feature type="site" description="Important for catalysis" evidence="5">
    <location>
        <position position="115"/>
    </location>
</feature>
<evidence type="ECO:0000256" key="1">
    <source>
        <dbReference type="ARBA" id="ARBA00006382"/>
    </source>
</evidence>
<dbReference type="InterPro" id="IPR006095">
    <property type="entry name" value="Glu/Leu/Phe/Val/Trp_DH"/>
</dbReference>
<dbReference type="InterPro" id="IPR006097">
    <property type="entry name" value="Glu/Leu/Phe/Val/Trp_DH_dimer"/>
</dbReference>
<protein>
    <submittedName>
        <fullName evidence="8">Glu/Leu/Phe/Val dehydrogenase</fullName>
    </submittedName>
</protein>
<feature type="binding site" evidence="4">
    <location>
        <position position="42"/>
    </location>
    <ligand>
        <name>substrate</name>
    </ligand>
</feature>
<feature type="binding site" evidence="4">
    <location>
        <position position="153"/>
    </location>
    <ligand>
        <name>NAD(+)</name>
        <dbReference type="ChEBI" id="CHEBI:57540"/>
    </ligand>
</feature>
<accession>A0A2H0VFY5</accession>
<organism evidence="8 9">
    <name type="scientific">Candidatus Colwellbacteria bacterium CG10_big_fil_rev_8_21_14_0_10_42_22</name>
    <dbReference type="NCBI Taxonomy" id="1974540"/>
    <lineage>
        <taxon>Bacteria</taxon>
        <taxon>Candidatus Colwelliibacteriota</taxon>
    </lineage>
</organism>
<dbReference type="GO" id="GO:0004352">
    <property type="term" value="F:glutamate dehydrogenase (NAD+) activity"/>
    <property type="evidence" value="ECO:0007669"/>
    <property type="project" value="TreeGrafter"/>
</dbReference>
<sequence>MSSKMKVPKDQFGPEYVIRVYDKLSGMEGFLVVDNTKRGPGKGGFRMTPNVNEEEVFRLARVMTWKNALADIPFGGAKGGIVWNDGNNEKKKAFVQAYARAIKPFLGNKYISAPDVNVGEEEIGWFIEAVEDKDFATGKPASMGGIPHEIGSTGYGVAKSTEFAAKTMGLDIKEARVAIHGFGNVGVFAYKFLKEAGAKIIALANSKVAVYNENGLDETILDEIIKKQERLEEYPEEFRVSMEDFWGLETDILIPASVTDVINETNKDKIKTKLIVEGANIPMQESIERELFERGIMIVPDMVANSGGVISSYAEIKGLSDDKMFQLVEEKIKKSTMQVMERVLKEKKNPR</sequence>
<feature type="binding site" evidence="4">
    <location>
        <position position="312"/>
    </location>
    <ligand>
        <name>substrate</name>
    </ligand>
</feature>
<dbReference type="InterPro" id="IPR036291">
    <property type="entry name" value="NAD(P)-bd_dom_sf"/>
</dbReference>
<evidence type="ECO:0000256" key="2">
    <source>
        <dbReference type="ARBA" id="ARBA00023002"/>
    </source>
</evidence>
<dbReference type="EMBL" id="PFAH01000007">
    <property type="protein sequence ID" value="PIR98015.1"/>
    <property type="molecule type" value="Genomic_DNA"/>
</dbReference>
<name>A0A2H0VFY5_9BACT</name>
<dbReference type="Pfam" id="PF00208">
    <property type="entry name" value="ELFV_dehydrog"/>
    <property type="match status" value="1"/>
</dbReference>
<comment type="similarity">
    <text evidence="1 6">Belongs to the Glu/Leu/Phe/Val dehydrogenases family.</text>
</comment>
<dbReference type="PIRSF" id="PIRSF000185">
    <property type="entry name" value="Glu_DH"/>
    <property type="match status" value="1"/>
</dbReference>
<dbReference type="AlphaFoldDB" id="A0A2H0VFY5"/>
<dbReference type="SMART" id="SM00839">
    <property type="entry name" value="ELFV_dehydrog"/>
    <property type="match status" value="1"/>
</dbReference>
<feature type="binding site" evidence="4">
    <location>
        <position position="184"/>
    </location>
    <ligand>
        <name>NAD(+)</name>
        <dbReference type="ChEBI" id="CHEBI:57540"/>
    </ligand>
</feature>
<dbReference type="GO" id="GO:0000166">
    <property type="term" value="F:nucleotide binding"/>
    <property type="evidence" value="ECO:0007669"/>
    <property type="project" value="UniProtKB-KW"/>
</dbReference>
<reference evidence="9" key="1">
    <citation type="submission" date="2017-09" db="EMBL/GenBank/DDBJ databases">
        <title>Depth-based differentiation of microbial function through sediment-hosted aquifers and enrichment of novel symbionts in the deep terrestrial subsurface.</title>
        <authorList>
            <person name="Probst A.J."/>
            <person name="Ladd B."/>
            <person name="Jarett J.K."/>
            <person name="Geller-Mcgrath D.E."/>
            <person name="Sieber C.M.K."/>
            <person name="Emerson J.B."/>
            <person name="Anantharaman K."/>
            <person name="Thomas B.C."/>
            <person name="Malmstrom R."/>
            <person name="Stieglmeier M."/>
            <person name="Klingl A."/>
            <person name="Woyke T."/>
            <person name="Ryan C.M."/>
            <person name="Banfield J.F."/>
        </authorList>
    </citation>
    <scope>NUCLEOTIDE SEQUENCE [LARGE SCALE GENOMIC DNA]</scope>
</reference>
<evidence type="ECO:0000256" key="3">
    <source>
        <dbReference type="PIRSR" id="PIRSR000185-1"/>
    </source>
</evidence>
<keyword evidence="2 6" id="KW-0560">Oxidoreductase</keyword>
<evidence type="ECO:0000256" key="5">
    <source>
        <dbReference type="PIRSR" id="PIRSR000185-3"/>
    </source>
</evidence>
<dbReference type="GO" id="GO:0006538">
    <property type="term" value="P:L-glutamate catabolic process"/>
    <property type="evidence" value="ECO:0007669"/>
    <property type="project" value="TreeGrafter"/>
</dbReference>
<dbReference type="SUPFAM" id="SSF53223">
    <property type="entry name" value="Aminoacid dehydrogenase-like, N-terminal domain"/>
    <property type="match status" value="1"/>
</dbReference>
<evidence type="ECO:0000313" key="9">
    <source>
        <dbReference type="Proteomes" id="UP000231466"/>
    </source>
</evidence>
<gene>
    <name evidence="8" type="ORF">COT89_02080</name>
</gene>
<dbReference type="InterPro" id="IPR006096">
    <property type="entry name" value="Glu/Leu/Phe/Val/Trp_DH_C"/>
</dbReference>
<evidence type="ECO:0000259" key="7">
    <source>
        <dbReference type="SMART" id="SM00839"/>
    </source>
</evidence>
<comment type="caution">
    <text evidence="8">The sequence shown here is derived from an EMBL/GenBank/DDBJ whole genome shotgun (WGS) entry which is preliminary data.</text>
</comment>
<evidence type="ECO:0000313" key="8">
    <source>
        <dbReference type="EMBL" id="PIR98015.1"/>
    </source>
</evidence>
<keyword evidence="4" id="KW-0520">NAD</keyword>
<keyword evidence="4" id="KW-0547">Nucleotide-binding</keyword>
<dbReference type="Pfam" id="PF02812">
    <property type="entry name" value="ELFV_dehydrog_N"/>
    <property type="match status" value="1"/>
</dbReference>
<dbReference type="PANTHER" id="PTHR11606">
    <property type="entry name" value="GLUTAMATE DEHYDROGENASE"/>
    <property type="match status" value="1"/>
</dbReference>
<feature type="domain" description="Glutamate/phenylalanine/leucine/valine/L-tryptophan dehydrogenase C-terminal" evidence="7">
    <location>
        <begin position="145"/>
        <end position="351"/>
    </location>
</feature>
<dbReference type="SUPFAM" id="SSF51735">
    <property type="entry name" value="NAD(P)-binding Rossmann-fold domains"/>
    <property type="match status" value="1"/>
</dbReference>
<dbReference type="PRINTS" id="PR00082">
    <property type="entry name" value="GLFDHDRGNASE"/>
</dbReference>
<feature type="active site" description="Proton donor" evidence="3">
    <location>
        <position position="78"/>
    </location>
</feature>
<dbReference type="InterPro" id="IPR014362">
    <property type="entry name" value="Glu_DH"/>
</dbReference>
<evidence type="ECO:0000256" key="6">
    <source>
        <dbReference type="RuleBase" id="RU004417"/>
    </source>
</evidence>
<dbReference type="PANTHER" id="PTHR11606:SF13">
    <property type="entry name" value="GLUTAMATE DEHYDROGENASE 1, MITOCHONDRIAL"/>
    <property type="match status" value="1"/>
</dbReference>